<proteinExistence type="predicted"/>
<comment type="caution">
    <text evidence="1">The sequence shown here is derived from an EMBL/GenBank/DDBJ whole genome shotgun (WGS) entry which is preliminary data.</text>
</comment>
<keyword evidence="2" id="KW-1185">Reference proteome</keyword>
<reference evidence="1 2" key="1">
    <citation type="journal article" date="2005" name="Int. J. Syst. Evol. Microbiol.">
        <title>Nitrincola lacisaponensis gen. nov., sp. nov., a novel alkaliphilic bacterium isolated from an alkaline, saline lake.</title>
        <authorList>
            <person name="Dimitriu P.A."/>
            <person name="Shukla S.K."/>
            <person name="Conradt J."/>
            <person name="Marquez M.C."/>
            <person name="Ventosa A."/>
            <person name="Maglia A."/>
            <person name="Peyton B.M."/>
            <person name="Pinkart H.C."/>
            <person name="Mormile M.R."/>
        </authorList>
    </citation>
    <scope>NUCLEOTIDE SEQUENCE [LARGE SCALE GENOMIC DNA]</scope>
    <source>
        <strain evidence="1 2">4CA</strain>
    </source>
</reference>
<evidence type="ECO:0000313" key="2">
    <source>
        <dbReference type="Proteomes" id="UP000027318"/>
    </source>
</evidence>
<name>A0A063Y2S6_9GAMM</name>
<dbReference type="EMBL" id="JMSZ01000021">
    <property type="protein sequence ID" value="KDE39954.1"/>
    <property type="molecule type" value="Genomic_DNA"/>
</dbReference>
<dbReference type="SUPFAM" id="SSF63825">
    <property type="entry name" value="YWTD domain"/>
    <property type="match status" value="1"/>
</dbReference>
<accession>A0A063Y2S6</accession>
<dbReference type="AlphaFoldDB" id="A0A063Y2S6"/>
<dbReference type="STRING" id="267850.ADINL_1591"/>
<dbReference type="PATRIC" id="fig|267850.7.peg.1569"/>
<protein>
    <submittedName>
        <fullName evidence="1">Uncharacterized protein</fullName>
    </submittedName>
</protein>
<gene>
    <name evidence="1" type="ORF">ADINL_1591</name>
</gene>
<organism evidence="1 2">
    <name type="scientific">Nitrincola lacisaponensis</name>
    <dbReference type="NCBI Taxonomy" id="267850"/>
    <lineage>
        <taxon>Bacteria</taxon>
        <taxon>Pseudomonadati</taxon>
        <taxon>Pseudomonadota</taxon>
        <taxon>Gammaproteobacteria</taxon>
        <taxon>Oceanospirillales</taxon>
        <taxon>Oceanospirillaceae</taxon>
        <taxon>Nitrincola</taxon>
    </lineage>
</organism>
<evidence type="ECO:0000313" key="1">
    <source>
        <dbReference type="EMBL" id="KDE39954.1"/>
    </source>
</evidence>
<sequence>MGRVEAEPLPQVFSEDAEDAFVEIERQLYPELPDRLVVETLAQLPDAVNETSGLAYRNGRLWTHNDRGHDASLFELTESGDAVRRRVHPLGSENEDWEALAQDDDYLYIADCGNNHGDRIWMQIYKVAWEELDQVRHQGVVASERLNIRLADTRPQRNSHAHDNDCEALAVVDDQLWLFTKNWQDHNTRLYRLDKQASVQQVVSSGEYPARGLITGADYDPQTQRLALIGYRIGFLNLAAFIWLVPVVDGSPDWDQASYHRLSPLGQWEAILWHEGDLLVTRESSVLGRALLGRIRLP</sequence>
<dbReference type="Proteomes" id="UP000027318">
    <property type="component" value="Unassembled WGS sequence"/>
</dbReference>